<evidence type="ECO:0000256" key="4">
    <source>
        <dbReference type="ARBA" id="ARBA00022490"/>
    </source>
</evidence>
<dbReference type="InterPro" id="IPR033196">
    <property type="entry name" value="Rrp43"/>
</dbReference>
<evidence type="ECO:0000313" key="12">
    <source>
        <dbReference type="EMBL" id="KAF9149467.1"/>
    </source>
</evidence>
<protein>
    <recommendedName>
        <fullName evidence="9">Ribosomal RNA-processing protein 43</fullName>
    </recommendedName>
</protein>
<evidence type="ECO:0000256" key="2">
    <source>
        <dbReference type="ARBA" id="ARBA00004604"/>
    </source>
</evidence>
<dbReference type="EMBL" id="JAAAUQ010000526">
    <property type="protein sequence ID" value="KAF9149467.1"/>
    <property type="molecule type" value="Genomic_DNA"/>
</dbReference>
<keyword evidence="13" id="KW-1185">Reference proteome</keyword>
<dbReference type="GO" id="GO:0071028">
    <property type="term" value="P:nuclear mRNA surveillance"/>
    <property type="evidence" value="ECO:0007669"/>
    <property type="project" value="TreeGrafter"/>
</dbReference>
<keyword evidence="5" id="KW-0698">rRNA processing</keyword>
<evidence type="ECO:0000256" key="3">
    <source>
        <dbReference type="ARBA" id="ARBA00006678"/>
    </source>
</evidence>
<dbReference type="GO" id="GO:0071038">
    <property type="term" value="P:TRAMP-dependent tRNA surveillance pathway"/>
    <property type="evidence" value="ECO:0007669"/>
    <property type="project" value="TreeGrafter"/>
</dbReference>
<dbReference type="CDD" id="cd11369">
    <property type="entry name" value="RNase_PH_RRP43"/>
    <property type="match status" value="1"/>
</dbReference>
<dbReference type="GO" id="GO:0000177">
    <property type="term" value="C:cytoplasmic exosome (RNase complex)"/>
    <property type="evidence" value="ECO:0007669"/>
    <property type="project" value="TreeGrafter"/>
</dbReference>
<dbReference type="Proteomes" id="UP000748756">
    <property type="component" value="Unassembled WGS sequence"/>
</dbReference>
<keyword evidence="7" id="KW-0694">RNA-binding</keyword>
<name>A0A9P5RZ75_9FUNG</name>
<dbReference type="InterPro" id="IPR050590">
    <property type="entry name" value="Exosome_comp_Rrp42_subfam"/>
</dbReference>
<dbReference type="GO" id="GO:0000176">
    <property type="term" value="C:nuclear exosome (RNase complex)"/>
    <property type="evidence" value="ECO:0007669"/>
    <property type="project" value="TreeGrafter"/>
</dbReference>
<keyword evidence="6" id="KW-0271">Exosome</keyword>
<keyword evidence="8" id="KW-0539">Nucleus</keyword>
<evidence type="ECO:0000256" key="5">
    <source>
        <dbReference type="ARBA" id="ARBA00022552"/>
    </source>
</evidence>
<dbReference type="SUPFAM" id="SSF55666">
    <property type="entry name" value="Ribonuclease PH domain 2-like"/>
    <property type="match status" value="1"/>
</dbReference>
<dbReference type="GO" id="GO:0071035">
    <property type="term" value="P:nuclear polyadenylation-dependent rRNA catabolic process"/>
    <property type="evidence" value="ECO:0007669"/>
    <property type="project" value="TreeGrafter"/>
</dbReference>
<gene>
    <name evidence="12" type="primary">EXOSC8</name>
    <name evidence="12" type="ORF">BG015_008742</name>
</gene>
<keyword evidence="4" id="KW-0963">Cytoplasm</keyword>
<organism evidence="12 13">
    <name type="scientific">Linnemannia schmuckeri</name>
    <dbReference type="NCBI Taxonomy" id="64567"/>
    <lineage>
        <taxon>Eukaryota</taxon>
        <taxon>Fungi</taxon>
        <taxon>Fungi incertae sedis</taxon>
        <taxon>Mucoromycota</taxon>
        <taxon>Mortierellomycotina</taxon>
        <taxon>Mortierellomycetes</taxon>
        <taxon>Mortierellales</taxon>
        <taxon>Mortierellaceae</taxon>
        <taxon>Linnemannia</taxon>
    </lineage>
</organism>
<dbReference type="GO" id="GO:0016075">
    <property type="term" value="P:rRNA catabolic process"/>
    <property type="evidence" value="ECO:0007669"/>
    <property type="project" value="TreeGrafter"/>
</dbReference>
<dbReference type="GO" id="GO:0034476">
    <property type="term" value="P:U5 snRNA 3'-end processing"/>
    <property type="evidence" value="ECO:0007669"/>
    <property type="project" value="TreeGrafter"/>
</dbReference>
<dbReference type="Pfam" id="PF01138">
    <property type="entry name" value="RNase_PH"/>
    <property type="match status" value="1"/>
</dbReference>
<dbReference type="GO" id="GO:0035925">
    <property type="term" value="F:mRNA 3'-UTR AU-rich region binding"/>
    <property type="evidence" value="ECO:0007669"/>
    <property type="project" value="TreeGrafter"/>
</dbReference>
<evidence type="ECO:0000256" key="1">
    <source>
        <dbReference type="ARBA" id="ARBA00004496"/>
    </source>
</evidence>
<evidence type="ECO:0000256" key="9">
    <source>
        <dbReference type="ARBA" id="ARBA00030617"/>
    </source>
</evidence>
<dbReference type="SUPFAM" id="SSF54211">
    <property type="entry name" value="Ribosomal protein S5 domain 2-like"/>
    <property type="match status" value="1"/>
</dbReference>
<comment type="subcellular location">
    <subcellularLocation>
        <location evidence="1">Cytoplasm</location>
    </subcellularLocation>
    <subcellularLocation>
        <location evidence="2">Nucleus</location>
        <location evidence="2">Nucleolus</location>
    </subcellularLocation>
</comment>
<comment type="caution">
    <text evidence="12">The sequence shown here is derived from an EMBL/GenBank/DDBJ whole genome shotgun (WGS) entry which is preliminary data.</text>
</comment>
<evidence type="ECO:0000259" key="10">
    <source>
        <dbReference type="Pfam" id="PF01138"/>
    </source>
</evidence>
<dbReference type="PANTHER" id="PTHR11097">
    <property type="entry name" value="EXOSOME COMPLEX EXONUCLEASE RIBOSOMAL RNA PROCESSING PROTEIN"/>
    <property type="match status" value="1"/>
</dbReference>
<accession>A0A9P5RZ75</accession>
<dbReference type="InterPro" id="IPR036345">
    <property type="entry name" value="ExoRNase_PH_dom2_sf"/>
</dbReference>
<dbReference type="Pfam" id="PF03725">
    <property type="entry name" value="RNase_PH_C"/>
    <property type="match status" value="1"/>
</dbReference>
<dbReference type="InterPro" id="IPR001247">
    <property type="entry name" value="ExoRNase_PH_dom1"/>
</dbReference>
<feature type="domain" description="Exoribonuclease phosphorolytic" evidence="10">
    <location>
        <begin position="40"/>
        <end position="173"/>
    </location>
</feature>
<dbReference type="InterPro" id="IPR015847">
    <property type="entry name" value="ExoRNase_PH_dom2"/>
</dbReference>
<dbReference type="GO" id="GO:0000467">
    <property type="term" value="P:exonucleolytic trimming to generate mature 3'-end of 5.8S rRNA from tricistronic rRNA transcript (SSU-rRNA, 5.8S rRNA, LSU-rRNA)"/>
    <property type="evidence" value="ECO:0007669"/>
    <property type="project" value="TreeGrafter"/>
</dbReference>
<evidence type="ECO:0000256" key="6">
    <source>
        <dbReference type="ARBA" id="ARBA00022835"/>
    </source>
</evidence>
<feature type="domain" description="Exoribonuclease phosphorolytic" evidence="11">
    <location>
        <begin position="205"/>
        <end position="271"/>
    </location>
</feature>
<dbReference type="PANTHER" id="PTHR11097:SF9">
    <property type="entry name" value="EXOSOME COMPLEX COMPONENT RRP43"/>
    <property type="match status" value="1"/>
</dbReference>
<dbReference type="Gene3D" id="3.30.230.70">
    <property type="entry name" value="GHMP Kinase, N-terminal domain"/>
    <property type="match status" value="1"/>
</dbReference>
<evidence type="ECO:0000256" key="8">
    <source>
        <dbReference type="ARBA" id="ARBA00023242"/>
    </source>
</evidence>
<dbReference type="InterPro" id="IPR027408">
    <property type="entry name" value="PNPase/RNase_PH_dom_sf"/>
</dbReference>
<dbReference type="GO" id="GO:0034473">
    <property type="term" value="P:U1 snRNA 3'-end processing"/>
    <property type="evidence" value="ECO:0007669"/>
    <property type="project" value="TreeGrafter"/>
</dbReference>
<proteinExistence type="inferred from homology"/>
<evidence type="ECO:0000259" key="11">
    <source>
        <dbReference type="Pfam" id="PF03725"/>
    </source>
</evidence>
<sequence>MATPAFTFTPSTFQKLHPAEFFRRFTTEGVRPDGRLLDAFRPTTVHHGVISTANGSAMVRIGGTTLVCGVKAEVAEPKLDTPDQGYLVPNVELSPMCSSKFRPGPPSEQAQAVSEAINRVLKESKVLDLKDLCIEEGKAVWVLYVDAVCVAYDGNIFDAALAAIMVALNNVRIRKPTYQEGTIKVSGGSTANDENSFTLNLARTPLSATFAIFDTTLTILADPNVTEETISEGQISITLDETGQLCGVTKIGAASCSQSVMKDCVQSAKKRTQQLRNIMNQQ</sequence>
<comment type="similarity">
    <text evidence="3">Belongs to the RNase PH family.</text>
</comment>
<evidence type="ECO:0000256" key="7">
    <source>
        <dbReference type="ARBA" id="ARBA00022884"/>
    </source>
</evidence>
<reference evidence="12" key="1">
    <citation type="journal article" date="2020" name="Fungal Divers.">
        <title>Resolving the Mortierellaceae phylogeny through synthesis of multi-gene phylogenetics and phylogenomics.</title>
        <authorList>
            <person name="Vandepol N."/>
            <person name="Liber J."/>
            <person name="Desiro A."/>
            <person name="Na H."/>
            <person name="Kennedy M."/>
            <person name="Barry K."/>
            <person name="Grigoriev I.V."/>
            <person name="Miller A.N."/>
            <person name="O'Donnell K."/>
            <person name="Stajich J.E."/>
            <person name="Bonito G."/>
        </authorList>
    </citation>
    <scope>NUCLEOTIDE SEQUENCE</scope>
    <source>
        <strain evidence="12">NRRL 6426</strain>
    </source>
</reference>
<dbReference type="FunFam" id="3.30.230.70:FF:000017">
    <property type="entry name" value="Exosome complex component Rrp42"/>
    <property type="match status" value="1"/>
</dbReference>
<dbReference type="GO" id="GO:0034475">
    <property type="term" value="P:U4 snRNA 3'-end processing"/>
    <property type="evidence" value="ECO:0007669"/>
    <property type="project" value="TreeGrafter"/>
</dbReference>
<dbReference type="AlphaFoldDB" id="A0A9P5RZ75"/>
<dbReference type="OrthoDB" id="45882at2759"/>
<dbReference type="GO" id="GO:0005730">
    <property type="term" value="C:nucleolus"/>
    <property type="evidence" value="ECO:0007669"/>
    <property type="project" value="UniProtKB-SubCell"/>
</dbReference>
<dbReference type="InterPro" id="IPR020568">
    <property type="entry name" value="Ribosomal_Su5_D2-typ_SF"/>
</dbReference>
<evidence type="ECO:0000313" key="13">
    <source>
        <dbReference type="Proteomes" id="UP000748756"/>
    </source>
</evidence>